<dbReference type="EMBL" id="FUWY01000007">
    <property type="protein sequence ID" value="SJZ95309.1"/>
    <property type="molecule type" value="Genomic_DNA"/>
</dbReference>
<proteinExistence type="inferred from homology"/>
<evidence type="ECO:0000256" key="3">
    <source>
        <dbReference type="SAM" id="MobiDB-lite"/>
    </source>
</evidence>
<evidence type="ECO:0000259" key="5">
    <source>
        <dbReference type="Pfam" id="PF02525"/>
    </source>
</evidence>
<keyword evidence="4" id="KW-0732">Signal</keyword>
<dbReference type="GO" id="GO:0003955">
    <property type="term" value="F:NAD(P)H dehydrogenase (quinone) activity"/>
    <property type="evidence" value="ECO:0007669"/>
    <property type="project" value="TreeGrafter"/>
</dbReference>
<evidence type="ECO:0000256" key="4">
    <source>
        <dbReference type="SAM" id="SignalP"/>
    </source>
</evidence>
<feature type="chain" id="PRO_5038916610" evidence="4">
    <location>
        <begin position="19"/>
        <end position="286"/>
    </location>
</feature>
<dbReference type="SUPFAM" id="SSF52218">
    <property type="entry name" value="Flavoproteins"/>
    <property type="match status" value="1"/>
</dbReference>
<dbReference type="STRING" id="118967.SAMN02745191_2178"/>
<gene>
    <name evidence="6" type="ORF">SAMN02745191_2178</name>
</gene>
<dbReference type="OrthoDB" id="652200at2"/>
<name>A0A1T4PV44_9FIRM</name>
<dbReference type="PANTHER" id="PTHR10204:SF34">
    <property type="entry name" value="NAD(P)H DEHYDROGENASE [QUINONE] 1 ISOFORM 1"/>
    <property type="match status" value="1"/>
</dbReference>
<feature type="region of interest" description="Disordered" evidence="3">
    <location>
        <begin position="20"/>
        <end position="47"/>
    </location>
</feature>
<feature type="signal peptide" evidence="4">
    <location>
        <begin position="1"/>
        <end position="18"/>
    </location>
</feature>
<evidence type="ECO:0000313" key="6">
    <source>
        <dbReference type="EMBL" id="SJZ95309.1"/>
    </source>
</evidence>
<dbReference type="PROSITE" id="PS51257">
    <property type="entry name" value="PROKAR_LIPOPROTEIN"/>
    <property type="match status" value="1"/>
</dbReference>
<dbReference type="Proteomes" id="UP000243297">
    <property type="component" value="Unassembled WGS sequence"/>
</dbReference>
<dbReference type="AlphaFoldDB" id="A0A1T4PV44"/>
<dbReference type="InterPro" id="IPR051545">
    <property type="entry name" value="NAD(P)H_dehydrogenase_qn"/>
</dbReference>
<evidence type="ECO:0000313" key="7">
    <source>
        <dbReference type="Proteomes" id="UP000243297"/>
    </source>
</evidence>
<accession>A0A1T4PV44</accession>
<evidence type="ECO:0000256" key="1">
    <source>
        <dbReference type="ARBA" id="ARBA00006252"/>
    </source>
</evidence>
<dbReference type="GO" id="GO:0005829">
    <property type="term" value="C:cytosol"/>
    <property type="evidence" value="ECO:0007669"/>
    <property type="project" value="TreeGrafter"/>
</dbReference>
<dbReference type="Pfam" id="PF02525">
    <property type="entry name" value="Flavodoxin_2"/>
    <property type="match status" value="1"/>
</dbReference>
<feature type="domain" description="Flavodoxin-like fold" evidence="5">
    <location>
        <begin position="75"/>
        <end position="208"/>
    </location>
</feature>
<keyword evidence="2" id="KW-0560">Oxidoreductase</keyword>
<organism evidence="6 7">
    <name type="scientific">Anaerorhabdus furcosa</name>
    <dbReference type="NCBI Taxonomy" id="118967"/>
    <lineage>
        <taxon>Bacteria</taxon>
        <taxon>Bacillati</taxon>
        <taxon>Bacillota</taxon>
        <taxon>Erysipelotrichia</taxon>
        <taxon>Erysipelotrichales</taxon>
        <taxon>Erysipelotrichaceae</taxon>
        <taxon>Anaerorhabdus</taxon>
    </lineage>
</organism>
<reference evidence="7" key="1">
    <citation type="submission" date="2017-02" db="EMBL/GenBank/DDBJ databases">
        <authorList>
            <person name="Varghese N."/>
            <person name="Submissions S."/>
        </authorList>
    </citation>
    <scope>NUCLEOTIDE SEQUENCE [LARGE SCALE GENOMIC DNA]</scope>
    <source>
        <strain evidence="7">ATCC 25662</strain>
    </source>
</reference>
<evidence type="ECO:0000256" key="2">
    <source>
        <dbReference type="ARBA" id="ARBA00023002"/>
    </source>
</evidence>
<protein>
    <submittedName>
        <fullName evidence="6">Flavodoxin-like fold</fullName>
    </submittedName>
</protein>
<comment type="similarity">
    <text evidence="1">Belongs to the NAD(P)H dehydrogenase (quinone) family.</text>
</comment>
<sequence length="286" mass="31754">MKKILLSVLALVMLAGCATTPTTPETTPTPSVQPTAPADAETGATSDATTSASIVVDELVKEYTPKGFTDAEVEKVLFVVGDPRHNSVTWDLANTAMAYFEEKGMEVELRDLYAMNFNPVLSVENFYYAKDGAGEPTTEIKAEQELVKAADHIIFVYPNWHDSEIAIVKGYKEEVFAKKFAYQDSESGLEGLLKDKSIYTIMNCGYLGGGRGWIGDGIIDTETWDKYMNAFDVFDQDTAAFWGVTSYGRYVNDRTPANTSENYAEELKELEDNLITHLDKVYFSKN</sequence>
<dbReference type="InterPro" id="IPR029039">
    <property type="entry name" value="Flavoprotein-like_sf"/>
</dbReference>
<keyword evidence="7" id="KW-1185">Reference proteome</keyword>
<dbReference type="PANTHER" id="PTHR10204">
    <property type="entry name" value="NAD P H OXIDOREDUCTASE-RELATED"/>
    <property type="match status" value="1"/>
</dbReference>
<dbReference type="InterPro" id="IPR003680">
    <property type="entry name" value="Flavodoxin_fold"/>
</dbReference>
<dbReference type="RefSeq" id="WP_078712573.1">
    <property type="nucleotide sequence ID" value="NZ_FUWY01000007.1"/>
</dbReference>
<dbReference type="Gene3D" id="3.40.50.360">
    <property type="match status" value="1"/>
</dbReference>